<comment type="caution">
    <text evidence="2">The sequence shown here is derived from an EMBL/GenBank/DDBJ whole genome shotgun (WGS) entry which is preliminary data.</text>
</comment>
<evidence type="ECO:0000256" key="1">
    <source>
        <dbReference type="SAM" id="MobiDB-lite"/>
    </source>
</evidence>
<feature type="region of interest" description="Disordered" evidence="1">
    <location>
        <begin position="1"/>
        <end position="20"/>
    </location>
</feature>
<dbReference type="SUPFAM" id="SSF48452">
    <property type="entry name" value="TPR-like"/>
    <property type="match status" value="1"/>
</dbReference>
<sequence>MKSLLFRTSSGPIPVQLSPAPGSPQLPVSVSVDCGAASPQISLHAEAQRRSIRRSASEPNVIRSEMTTLSKLGSRSFTAIPELEYDEDHAAANGRMTWEELGSPGGGMNKNWKSGGGGSGGYGSDAERKKMGAYYQEMIKSNPTDSLLLRNYGKYLHEVEGDVVKAEEYYGRAILASPGDGEVLSLYGKLIWETKRDESRAKSYFTQAIEASPNDCMVLGSYAHFLWEAEEEECRDDAEILESEVQLPRLMVEAF</sequence>
<feature type="compositionally biased region" description="Polar residues" evidence="1">
    <location>
        <begin position="1"/>
        <end position="11"/>
    </location>
</feature>
<dbReference type="AlphaFoldDB" id="A0AAD4P8S3"/>
<reference evidence="2 3" key="1">
    <citation type="journal article" date="2021" name="Nat. Commun.">
        <title>Incipient diploidization of the medicinal plant Perilla within 10,000 years.</title>
        <authorList>
            <person name="Zhang Y."/>
            <person name="Shen Q."/>
            <person name="Leng L."/>
            <person name="Zhang D."/>
            <person name="Chen S."/>
            <person name="Shi Y."/>
            <person name="Ning Z."/>
            <person name="Chen S."/>
        </authorList>
    </citation>
    <scope>NUCLEOTIDE SEQUENCE [LARGE SCALE GENOMIC DNA]</scope>
    <source>
        <strain evidence="3">cv. PC099</strain>
    </source>
</reference>
<dbReference type="InterPro" id="IPR011990">
    <property type="entry name" value="TPR-like_helical_dom_sf"/>
</dbReference>
<keyword evidence="3" id="KW-1185">Reference proteome</keyword>
<organism evidence="2 3">
    <name type="scientific">Perilla frutescens var. hirtella</name>
    <name type="common">Perilla citriodora</name>
    <name type="synonym">Perilla setoyensis</name>
    <dbReference type="NCBI Taxonomy" id="608512"/>
    <lineage>
        <taxon>Eukaryota</taxon>
        <taxon>Viridiplantae</taxon>
        <taxon>Streptophyta</taxon>
        <taxon>Embryophyta</taxon>
        <taxon>Tracheophyta</taxon>
        <taxon>Spermatophyta</taxon>
        <taxon>Magnoliopsida</taxon>
        <taxon>eudicotyledons</taxon>
        <taxon>Gunneridae</taxon>
        <taxon>Pentapetalae</taxon>
        <taxon>asterids</taxon>
        <taxon>lamiids</taxon>
        <taxon>Lamiales</taxon>
        <taxon>Lamiaceae</taxon>
        <taxon>Nepetoideae</taxon>
        <taxon>Elsholtzieae</taxon>
        <taxon>Perilla</taxon>
    </lineage>
</organism>
<evidence type="ECO:0000313" key="2">
    <source>
        <dbReference type="EMBL" id="KAH6830993.1"/>
    </source>
</evidence>
<dbReference type="EMBL" id="SDAM02000091">
    <property type="protein sequence ID" value="KAH6830993.1"/>
    <property type="molecule type" value="Genomic_DNA"/>
</dbReference>
<gene>
    <name evidence="2" type="ORF">C2S53_006759</name>
</gene>
<feature type="region of interest" description="Disordered" evidence="1">
    <location>
        <begin position="103"/>
        <end position="124"/>
    </location>
</feature>
<dbReference type="Gene3D" id="1.25.40.10">
    <property type="entry name" value="Tetratricopeptide repeat domain"/>
    <property type="match status" value="1"/>
</dbReference>
<feature type="compositionally biased region" description="Gly residues" evidence="1">
    <location>
        <begin position="103"/>
        <end position="123"/>
    </location>
</feature>
<accession>A0AAD4P8S3</accession>
<evidence type="ECO:0000313" key="3">
    <source>
        <dbReference type="Proteomes" id="UP001190926"/>
    </source>
</evidence>
<dbReference type="PANTHER" id="PTHR26312">
    <property type="entry name" value="TETRATRICOPEPTIDE REPEAT PROTEIN 5"/>
    <property type="match status" value="1"/>
</dbReference>
<dbReference type="Proteomes" id="UP001190926">
    <property type="component" value="Unassembled WGS sequence"/>
</dbReference>
<protein>
    <submittedName>
        <fullName evidence="2">Uncharacterized protein</fullName>
    </submittedName>
</protein>
<proteinExistence type="predicted"/>
<dbReference type="PANTHER" id="PTHR26312:SF123">
    <property type="entry name" value="TETRATRICOPEPTIDE REPEAT (TPR)-LIKE SUPERFAMILY PROTEIN"/>
    <property type="match status" value="1"/>
</dbReference>
<name>A0AAD4P8S3_PERFH</name>